<evidence type="ECO:0000256" key="4">
    <source>
        <dbReference type="ARBA" id="ARBA00013078"/>
    </source>
</evidence>
<gene>
    <name evidence="5" type="ORF">CP960_02855</name>
</gene>
<evidence type="ECO:0000256" key="2">
    <source>
        <dbReference type="ARBA" id="ARBA00004818"/>
    </source>
</evidence>
<dbReference type="InterPro" id="IPR036412">
    <property type="entry name" value="HAD-like_sf"/>
</dbReference>
<comment type="similarity">
    <text evidence="3">Belongs to the HAD-like hydrolase superfamily. CbbY/CbbZ/Gph/YieH family.</text>
</comment>
<protein>
    <recommendedName>
        <fullName evidence="4">phosphoglycolate phosphatase</fullName>
        <ecNumber evidence="4">3.1.3.18</ecNumber>
    </recommendedName>
</protein>
<dbReference type="Pfam" id="PF13419">
    <property type="entry name" value="HAD_2"/>
    <property type="match status" value="1"/>
</dbReference>
<dbReference type="KEGG" id="ahs:AHALO_1876"/>
<dbReference type="EC" id="3.1.3.18" evidence="4"/>
<dbReference type="AlphaFoldDB" id="A0A2N1J5I2"/>
<organism evidence="5 6">
    <name type="scientific">Malaciobacter halophilus</name>
    <dbReference type="NCBI Taxonomy" id="197482"/>
    <lineage>
        <taxon>Bacteria</taxon>
        <taxon>Pseudomonadati</taxon>
        <taxon>Campylobacterota</taxon>
        <taxon>Epsilonproteobacteria</taxon>
        <taxon>Campylobacterales</taxon>
        <taxon>Arcobacteraceae</taxon>
        <taxon>Malaciobacter</taxon>
    </lineage>
</organism>
<evidence type="ECO:0000256" key="1">
    <source>
        <dbReference type="ARBA" id="ARBA00000830"/>
    </source>
</evidence>
<dbReference type="InterPro" id="IPR023214">
    <property type="entry name" value="HAD_sf"/>
</dbReference>
<dbReference type="PANTHER" id="PTHR43434:SF1">
    <property type="entry name" value="PHOSPHOGLYCOLATE PHOSPHATASE"/>
    <property type="match status" value="1"/>
</dbReference>
<evidence type="ECO:0000313" key="6">
    <source>
        <dbReference type="Proteomes" id="UP000233248"/>
    </source>
</evidence>
<dbReference type="InterPro" id="IPR023198">
    <property type="entry name" value="PGP-like_dom2"/>
</dbReference>
<dbReference type="SUPFAM" id="SSF56784">
    <property type="entry name" value="HAD-like"/>
    <property type="match status" value="1"/>
</dbReference>
<comment type="catalytic activity">
    <reaction evidence="1">
        <text>2-phosphoglycolate + H2O = glycolate + phosphate</text>
        <dbReference type="Rhea" id="RHEA:14369"/>
        <dbReference type="ChEBI" id="CHEBI:15377"/>
        <dbReference type="ChEBI" id="CHEBI:29805"/>
        <dbReference type="ChEBI" id="CHEBI:43474"/>
        <dbReference type="ChEBI" id="CHEBI:58033"/>
        <dbReference type="EC" id="3.1.3.18"/>
    </reaction>
</comment>
<comment type="caution">
    <text evidence="5">The sequence shown here is derived from an EMBL/GenBank/DDBJ whole genome shotgun (WGS) entry which is preliminary data.</text>
</comment>
<name>A0A2N1J5I2_9BACT</name>
<dbReference type="InterPro" id="IPR041492">
    <property type="entry name" value="HAD_2"/>
</dbReference>
<evidence type="ECO:0000256" key="3">
    <source>
        <dbReference type="ARBA" id="ARBA00006171"/>
    </source>
</evidence>
<comment type="pathway">
    <text evidence="2">Organic acid metabolism; glycolate biosynthesis; glycolate from 2-phosphoglycolate: step 1/1.</text>
</comment>
<accession>A0A2N1J5I2</accession>
<evidence type="ECO:0000313" key="5">
    <source>
        <dbReference type="EMBL" id="PKI81722.1"/>
    </source>
</evidence>
<dbReference type="CDD" id="cd01427">
    <property type="entry name" value="HAD_like"/>
    <property type="match status" value="1"/>
</dbReference>
<dbReference type="OrthoDB" id="9807630at2"/>
<sequence>MPIRDYGFRKIFENYPTNLVEELISYHHLNGGLSRFHKIKYFYNECLKQEISDEKIEAYASIFSKIMKQELINKKYLISQTVDFIERYHKKIIFHIVSGSEQKELRFLCEQLGISKYFESIEGSPTHKNDLVKNIILTKNYDKNEAILIGDSINDYNAASVNKIGFFGFNNEELKSKDKYLENFEQLEKILCH</sequence>
<dbReference type="GO" id="GO:0008967">
    <property type="term" value="F:phosphoglycolate phosphatase activity"/>
    <property type="evidence" value="ECO:0007669"/>
    <property type="project" value="UniProtKB-EC"/>
</dbReference>
<dbReference type="GO" id="GO:0005829">
    <property type="term" value="C:cytosol"/>
    <property type="evidence" value="ECO:0007669"/>
    <property type="project" value="TreeGrafter"/>
</dbReference>
<dbReference type="Gene3D" id="3.40.50.1000">
    <property type="entry name" value="HAD superfamily/HAD-like"/>
    <property type="match status" value="1"/>
</dbReference>
<dbReference type="InterPro" id="IPR050155">
    <property type="entry name" value="HAD-like_hydrolase_sf"/>
</dbReference>
<dbReference type="Gene3D" id="1.10.150.240">
    <property type="entry name" value="Putative phosphatase, domain 2"/>
    <property type="match status" value="1"/>
</dbReference>
<proteinExistence type="inferred from homology"/>
<dbReference type="EMBL" id="NXIF01000009">
    <property type="protein sequence ID" value="PKI81722.1"/>
    <property type="molecule type" value="Genomic_DNA"/>
</dbReference>
<reference evidence="5 6" key="1">
    <citation type="submission" date="2017-09" db="EMBL/GenBank/DDBJ databases">
        <title>Genomics of the genus Arcobacter.</title>
        <authorList>
            <person name="Perez-Cataluna A."/>
            <person name="Figueras M.J."/>
            <person name="Salas-Masso N."/>
        </authorList>
    </citation>
    <scope>NUCLEOTIDE SEQUENCE [LARGE SCALE GENOMIC DNA]</scope>
    <source>
        <strain evidence="5 6">DSM 18005</strain>
    </source>
</reference>
<dbReference type="GO" id="GO:0006281">
    <property type="term" value="P:DNA repair"/>
    <property type="evidence" value="ECO:0007669"/>
    <property type="project" value="TreeGrafter"/>
</dbReference>
<dbReference type="PANTHER" id="PTHR43434">
    <property type="entry name" value="PHOSPHOGLYCOLATE PHOSPHATASE"/>
    <property type="match status" value="1"/>
</dbReference>
<keyword evidence="6" id="KW-1185">Reference proteome</keyword>
<dbReference type="Proteomes" id="UP000233248">
    <property type="component" value="Unassembled WGS sequence"/>
</dbReference>